<feature type="transmembrane region" description="Helical" evidence="5">
    <location>
        <begin position="412"/>
        <end position="441"/>
    </location>
</feature>
<evidence type="ECO:0000256" key="5">
    <source>
        <dbReference type="HAMAP-Rule" id="MF_00445"/>
    </source>
</evidence>
<dbReference type="GO" id="GO:0042773">
    <property type="term" value="P:ATP synthesis coupled electron transport"/>
    <property type="evidence" value="ECO:0007669"/>
    <property type="project" value="InterPro"/>
</dbReference>
<evidence type="ECO:0000256" key="6">
    <source>
        <dbReference type="RuleBase" id="RU000320"/>
    </source>
</evidence>
<feature type="transmembrane region" description="Helical" evidence="5">
    <location>
        <begin position="80"/>
        <end position="101"/>
    </location>
</feature>
<dbReference type="HAMAP" id="MF_00445">
    <property type="entry name" value="NDH1_NuoN_1"/>
    <property type="match status" value="1"/>
</dbReference>
<comment type="subunit">
    <text evidence="5">NDH-1 is composed of 14 different subunits. Subunits NuoA, H, J, K, L, M, N constitute the membrane sector of the complex.</text>
</comment>
<keyword evidence="5" id="KW-0830">Ubiquinone</keyword>
<dbReference type="PANTHER" id="PTHR22773">
    <property type="entry name" value="NADH DEHYDROGENASE"/>
    <property type="match status" value="1"/>
</dbReference>
<feature type="transmembrane region" description="Helical" evidence="5">
    <location>
        <begin position="113"/>
        <end position="130"/>
    </location>
</feature>
<comment type="similarity">
    <text evidence="5">Belongs to the complex I subunit 2 family.</text>
</comment>
<dbReference type="InterPro" id="IPR010096">
    <property type="entry name" value="NADH-Q_OxRdtase_suN/2"/>
</dbReference>
<feature type="transmembrane region" description="Helical" evidence="5">
    <location>
        <begin position="169"/>
        <end position="191"/>
    </location>
</feature>
<comment type="function">
    <text evidence="5">NDH-1 shuttles electrons from NADH, via FMN and iron-sulfur (Fe-S) centers, to quinones in the respiratory chain. The immediate electron acceptor for the enzyme in this species is believed to be ubiquinone. Couples the redox reaction to proton translocation (for every two electrons transferred, four hydrogen ions are translocated across the cytoplasmic membrane), and thus conserves the redox energy in a proton gradient.</text>
</comment>
<protein>
    <recommendedName>
        <fullName evidence="5">NADH-quinone oxidoreductase subunit N</fullName>
        <ecNumber evidence="5">7.1.1.-</ecNumber>
    </recommendedName>
    <alternativeName>
        <fullName evidence="5">NADH dehydrogenase I subunit N</fullName>
    </alternativeName>
    <alternativeName>
        <fullName evidence="5">NDH-1 subunit N</fullName>
    </alternativeName>
</protein>
<proteinExistence type="inferred from homology"/>
<evidence type="ECO:0000256" key="2">
    <source>
        <dbReference type="ARBA" id="ARBA00022692"/>
    </source>
</evidence>
<keyword evidence="5" id="KW-0520">NAD</keyword>
<dbReference type="InterPro" id="IPR001750">
    <property type="entry name" value="ND/Mrp_TM"/>
</dbReference>
<evidence type="ECO:0000313" key="8">
    <source>
        <dbReference type="EMBL" id="HGT46966.1"/>
    </source>
</evidence>
<dbReference type="EC" id="7.1.1.-" evidence="5"/>
<gene>
    <name evidence="5" type="primary">nuoN</name>
    <name evidence="8" type="ORF">ENS56_02915</name>
</gene>
<feature type="transmembrane region" description="Helical" evidence="5">
    <location>
        <begin position="462"/>
        <end position="484"/>
    </location>
</feature>
<feature type="transmembrane region" description="Helical" evidence="5">
    <location>
        <begin position="318"/>
        <end position="338"/>
    </location>
</feature>
<dbReference type="GO" id="GO:0012505">
    <property type="term" value="C:endomembrane system"/>
    <property type="evidence" value="ECO:0007669"/>
    <property type="project" value="UniProtKB-SubCell"/>
</dbReference>
<feature type="domain" description="NADH:quinone oxidoreductase/Mrp antiporter transmembrane" evidence="7">
    <location>
        <begin position="132"/>
        <end position="436"/>
    </location>
</feature>
<keyword evidence="5" id="KW-1278">Translocase</keyword>
<feature type="transmembrane region" description="Helical" evidence="5">
    <location>
        <begin position="136"/>
        <end position="157"/>
    </location>
</feature>
<keyword evidence="5" id="KW-1003">Cell membrane</keyword>
<evidence type="ECO:0000259" key="7">
    <source>
        <dbReference type="Pfam" id="PF00361"/>
    </source>
</evidence>
<feature type="transmembrane region" description="Helical" evidence="5">
    <location>
        <begin position="248"/>
        <end position="268"/>
    </location>
</feature>
<dbReference type="GO" id="GO:0048038">
    <property type="term" value="F:quinone binding"/>
    <property type="evidence" value="ECO:0007669"/>
    <property type="project" value="UniProtKB-KW"/>
</dbReference>
<organism evidence="8">
    <name type="scientific">Ignavibacterium album</name>
    <dbReference type="NCBI Taxonomy" id="591197"/>
    <lineage>
        <taxon>Bacteria</taxon>
        <taxon>Pseudomonadati</taxon>
        <taxon>Ignavibacteriota</taxon>
        <taxon>Ignavibacteria</taxon>
        <taxon>Ignavibacteriales</taxon>
        <taxon>Ignavibacteriaceae</taxon>
        <taxon>Ignavibacterium</taxon>
    </lineage>
</organism>
<sequence length="500" mass="55341">MDIMNFTSDLFLIYPEIVLTATLIVVVLFDLIFKRSQAWLPVLSLAGILAAFFLVVLQFGTNLPAFEYSTKNHLLSIDNLSTYFKGIILISSFFVVLFSIFSSEVKSCKDRHGEYYSLLIGMMIGMFFLVSSNDLILIYLSMELLSLSSYVLAGFVKNSIRNSEASLKYVIYGSVSSGIMLFGISLLYGLTGTTNLNEINTILRGASTIDITFILSIFMILAGFGFKISVVPFHFWTPDVYEGAPITITAYLSVASKAAGFAVLIRFIKAVFFSGISQGGYWNLLTYFDWQSVLVLISIVTMTLGNFSALWQDNLKRMLAYSSIAHAGYILLGVAVLSDQGITAVLIYFAIYMFMNLGAFLIVMLIANKIGSENIDDYKGLGYSIPFLGTVLAIFLVSLTGLPPTAGFIAKLYLFIALVDAKMIVVAIIALLNTVVSLYYYVRVLKNMYLVRDLSKSVHIELKPLSFITILLLVIPVLLFGVYFTPIVDFAKLSIQILGL</sequence>
<dbReference type="GO" id="GO:0005886">
    <property type="term" value="C:plasma membrane"/>
    <property type="evidence" value="ECO:0007669"/>
    <property type="project" value="UniProtKB-SubCell"/>
</dbReference>
<evidence type="ECO:0000256" key="3">
    <source>
        <dbReference type="ARBA" id="ARBA00022989"/>
    </source>
</evidence>
<keyword evidence="3 5" id="KW-1133">Transmembrane helix</keyword>
<feature type="transmembrane region" description="Helical" evidence="5">
    <location>
        <begin position="380"/>
        <end position="400"/>
    </location>
</feature>
<keyword evidence="5" id="KW-0874">Quinone</keyword>
<evidence type="ECO:0000256" key="4">
    <source>
        <dbReference type="ARBA" id="ARBA00023136"/>
    </source>
</evidence>
<comment type="catalytic activity">
    <reaction evidence="5">
        <text>a quinone + NADH + 5 H(+)(in) = a quinol + NAD(+) + 4 H(+)(out)</text>
        <dbReference type="Rhea" id="RHEA:57888"/>
        <dbReference type="ChEBI" id="CHEBI:15378"/>
        <dbReference type="ChEBI" id="CHEBI:24646"/>
        <dbReference type="ChEBI" id="CHEBI:57540"/>
        <dbReference type="ChEBI" id="CHEBI:57945"/>
        <dbReference type="ChEBI" id="CHEBI:132124"/>
    </reaction>
</comment>
<evidence type="ECO:0000256" key="1">
    <source>
        <dbReference type="ARBA" id="ARBA00004127"/>
    </source>
</evidence>
<comment type="caution">
    <text evidence="8">The sequence shown here is derived from an EMBL/GenBank/DDBJ whole genome shotgun (WGS) entry which is preliminary data.</text>
</comment>
<dbReference type="EMBL" id="DSVI01000004">
    <property type="protein sequence ID" value="HGT46966.1"/>
    <property type="molecule type" value="Genomic_DNA"/>
</dbReference>
<feature type="transmembrane region" description="Helical" evidence="5">
    <location>
        <begin position="344"/>
        <end position="368"/>
    </location>
</feature>
<dbReference type="AlphaFoldDB" id="A0A832CVK0"/>
<feature type="transmembrane region" description="Helical" evidence="5">
    <location>
        <begin position="211"/>
        <end position="236"/>
    </location>
</feature>
<name>A0A832CVK0_9BACT</name>
<dbReference type="Pfam" id="PF00361">
    <property type="entry name" value="Proton_antipo_M"/>
    <property type="match status" value="1"/>
</dbReference>
<keyword evidence="4 5" id="KW-0472">Membrane</keyword>
<keyword evidence="5" id="KW-0813">Transport</keyword>
<dbReference type="GO" id="GO:0008137">
    <property type="term" value="F:NADH dehydrogenase (ubiquinone) activity"/>
    <property type="evidence" value="ECO:0007669"/>
    <property type="project" value="InterPro"/>
</dbReference>
<comment type="subcellular location">
    <subcellularLocation>
        <location evidence="5">Cell membrane</location>
        <topology evidence="5">Multi-pass membrane protein</topology>
    </subcellularLocation>
    <subcellularLocation>
        <location evidence="1">Endomembrane system</location>
        <topology evidence="1">Multi-pass membrane protein</topology>
    </subcellularLocation>
    <subcellularLocation>
        <location evidence="6">Membrane</location>
        <topology evidence="6">Multi-pass membrane protein</topology>
    </subcellularLocation>
</comment>
<accession>A0A832CVK0</accession>
<reference evidence="8" key="1">
    <citation type="journal article" date="2020" name="mSystems">
        <title>Genome- and Community-Level Interaction Insights into Carbon Utilization and Element Cycling Functions of Hydrothermarchaeota in Hydrothermal Sediment.</title>
        <authorList>
            <person name="Zhou Z."/>
            <person name="Liu Y."/>
            <person name="Xu W."/>
            <person name="Pan J."/>
            <person name="Luo Z.H."/>
            <person name="Li M."/>
        </authorList>
    </citation>
    <scope>NUCLEOTIDE SEQUENCE [LARGE SCALE GENOMIC DNA]</scope>
    <source>
        <strain evidence="8">SpSt-500</strain>
    </source>
</reference>
<keyword evidence="2 5" id="KW-0812">Transmembrane</keyword>
<feature type="transmembrane region" description="Helical" evidence="5">
    <location>
        <begin position="288"/>
        <end position="311"/>
    </location>
</feature>
<feature type="transmembrane region" description="Helical" evidence="5">
    <location>
        <begin position="12"/>
        <end position="33"/>
    </location>
</feature>
<dbReference type="NCBIfam" id="TIGR01770">
    <property type="entry name" value="NDH_I_N"/>
    <property type="match status" value="1"/>
</dbReference>
<dbReference type="GO" id="GO:0050136">
    <property type="term" value="F:NADH dehydrogenase (quinone) (non-electrogenic) activity"/>
    <property type="evidence" value="ECO:0007669"/>
    <property type="project" value="UniProtKB-UniRule"/>
</dbReference>
<feature type="transmembrane region" description="Helical" evidence="5">
    <location>
        <begin position="40"/>
        <end position="60"/>
    </location>
</feature>